<dbReference type="RefSeq" id="WP_058483880.1">
    <property type="nucleotide sequence ID" value="NZ_CAAAII010000007.1"/>
</dbReference>
<name>A0A0W0YZM2_LEGSP</name>
<dbReference type="PATRIC" id="fig|452.5.peg.2157"/>
<dbReference type="Proteomes" id="UP000054877">
    <property type="component" value="Unassembled WGS sequence"/>
</dbReference>
<gene>
    <name evidence="1" type="ORF">Lspi_1960</name>
</gene>
<protein>
    <recommendedName>
        <fullName evidence="3">Carrier domain-containing protein</fullName>
    </recommendedName>
</protein>
<organism evidence="1 2">
    <name type="scientific">Legionella spiritensis</name>
    <dbReference type="NCBI Taxonomy" id="452"/>
    <lineage>
        <taxon>Bacteria</taxon>
        <taxon>Pseudomonadati</taxon>
        <taxon>Pseudomonadota</taxon>
        <taxon>Gammaproteobacteria</taxon>
        <taxon>Legionellales</taxon>
        <taxon>Legionellaceae</taxon>
        <taxon>Legionella</taxon>
    </lineage>
</organism>
<evidence type="ECO:0008006" key="3">
    <source>
        <dbReference type="Google" id="ProtNLM"/>
    </source>
</evidence>
<reference evidence="1 2" key="1">
    <citation type="submission" date="2015-11" db="EMBL/GenBank/DDBJ databases">
        <title>Genomic analysis of 38 Legionella species identifies large and diverse effector repertoires.</title>
        <authorList>
            <person name="Burstein D."/>
            <person name="Amaro F."/>
            <person name="Zusman T."/>
            <person name="Lifshitz Z."/>
            <person name="Cohen O."/>
            <person name="Gilbert J.A."/>
            <person name="Pupko T."/>
            <person name="Shuman H.A."/>
            <person name="Segal G."/>
        </authorList>
    </citation>
    <scope>NUCLEOTIDE SEQUENCE [LARGE SCALE GENOMIC DNA]</scope>
    <source>
        <strain evidence="1 2">Mt.St.Helens-9</strain>
    </source>
</reference>
<dbReference type="AlphaFoldDB" id="A0A0W0YZM2"/>
<evidence type="ECO:0000313" key="2">
    <source>
        <dbReference type="Proteomes" id="UP000054877"/>
    </source>
</evidence>
<sequence length="100" mass="11226">MRHEIFEIVTQSVCNLNNTLDFKLPLEQGDSCSLYGGSIALDSISLVTLIVDIEQAIEDQFNRSIILANEKAMSQRNSPFRTIGTLTDYTLELVKECENV</sequence>
<dbReference type="InterPro" id="IPR036736">
    <property type="entry name" value="ACP-like_sf"/>
</dbReference>
<comment type="caution">
    <text evidence="1">The sequence shown here is derived from an EMBL/GenBank/DDBJ whole genome shotgun (WGS) entry which is preliminary data.</text>
</comment>
<proteinExistence type="predicted"/>
<dbReference type="STRING" id="452.Lspi_1960"/>
<dbReference type="OrthoDB" id="7065718at2"/>
<accession>A0A0W0YZM2</accession>
<dbReference type="Gene3D" id="1.10.1200.10">
    <property type="entry name" value="ACP-like"/>
    <property type="match status" value="1"/>
</dbReference>
<dbReference type="EMBL" id="LNYX01000030">
    <property type="protein sequence ID" value="KTD62110.1"/>
    <property type="molecule type" value="Genomic_DNA"/>
</dbReference>
<keyword evidence="2" id="KW-1185">Reference proteome</keyword>
<evidence type="ECO:0000313" key="1">
    <source>
        <dbReference type="EMBL" id="KTD62110.1"/>
    </source>
</evidence>